<evidence type="ECO:0000256" key="1">
    <source>
        <dbReference type="SAM" id="Phobius"/>
    </source>
</evidence>
<dbReference type="SUPFAM" id="SSF53187">
    <property type="entry name" value="Zn-dependent exopeptidases"/>
    <property type="match status" value="1"/>
</dbReference>
<keyword evidence="4" id="KW-1185">Reference proteome</keyword>
<dbReference type="EMBL" id="FQXM01000006">
    <property type="protein sequence ID" value="SHH50259.1"/>
    <property type="molecule type" value="Genomic_DNA"/>
</dbReference>
<protein>
    <submittedName>
        <fullName evidence="3">Peptidase family M28</fullName>
    </submittedName>
</protein>
<feature type="transmembrane region" description="Helical" evidence="1">
    <location>
        <begin position="421"/>
        <end position="442"/>
    </location>
</feature>
<proteinExistence type="predicted"/>
<keyword evidence="1" id="KW-0812">Transmembrane</keyword>
<dbReference type="InterPro" id="IPR045175">
    <property type="entry name" value="M28_fam"/>
</dbReference>
<evidence type="ECO:0000313" key="4">
    <source>
        <dbReference type="Proteomes" id="UP000184447"/>
    </source>
</evidence>
<dbReference type="PANTHER" id="PTHR12147:SF26">
    <property type="entry name" value="PEPTIDASE M28 DOMAIN-CONTAINING PROTEIN"/>
    <property type="match status" value="1"/>
</dbReference>
<dbReference type="InterPro" id="IPR007484">
    <property type="entry name" value="Peptidase_M28"/>
</dbReference>
<evidence type="ECO:0000259" key="2">
    <source>
        <dbReference type="Pfam" id="PF04389"/>
    </source>
</evidence>
<reference evidence="3 4" key="1">
    <citation type="submission" date="2016-11" db="EMBL/GenBank/DDBJ databases">
        <authorList>
            <person name="Jaros S."/>
            <person name="Januszkiewicz K."/>
            <person name="Wedrychowicz H."/>
        </authorList>
    </citation>
    <scope>NUCLEOTIDE SEQUENCE [LARGE SCALE GENOMIC DNA]</scope>
    <source>
        <strain evidence="3 4">DSM 8605</strain>
    </source>
</reference>
<accession>A0A1M5THT8</accession>
<dbReference type="GO" id="GO:0006508">
    <property type="term" value="P:proteolysis"/>
    <property type="evidence" value="ECO:0007669"/>
    <property type="project" value="InterPro"/>
</dbReference>
<organism evidence="3 4">
    <name type="scientific">Clostridium grantii DSM 8605</name>
    <dbReference type="NCBI Taxonomy" id="1121316"/>
    <lineage>
        <taxon>Bacteria</taxon>
        <taxon>Bacillati</taxon>
        <taxon>Bacillota</taxon>
        <taxon>Clostridia</taxon>
        <taxon>Eubacteriales</taxon>
        <taxon>Clostridiaceae</taxon>
        <taxon>Clostridium</taxon>
    </lineage>
</organism>
<dbReference type="RefSeq" id="WP_073337633.1">
    <property type="nucleotide sequence ID" value="NZ_FQXM01000006.1"/>
</dbReference>
<dbReference type="Proteomes" id="UP000184447">
    <property type="component" value="Unassembled WGS sequence"/>
</dbReference>
<dbReference type="Gene3D" id="3.40.630.10">
    <property type="entry name" value="Zn peptidases"/>
    <property type="match status" value="1"/>
</dbReference>
<sequence length="445" mass="50936">MKKLLEQIITCLASLMLVFSFNISTSIHDFSSYDTYENIKYMSSDYFKGRLTGTLENREIEEYIKLKFLENDLKPFMEEYTDSFTTSFPEKINGQPYLFVSDGKGNKIEEFAYGKDFKEDMMNFKNNKFTFSKNSQVYMQENILQANDGDDLFLIYSSKEQGLKFRSSFLKDCPWSMCIIVEDSILNKIKEYVAKGYYINGFVPYKTSETTISNVMGLIEGKNPDKHPIIISAHFDHLGTDLNNTIYNGALDNASGTAFMLELIKYLKSLGTPDRDILFVAFNAEEFGCVGSEEFVSKYKNEIQNSKVFNFDMIGSNNAVPLTIMGGVNDNEDTSFMRSISATCHSEDIQFKYLFQDSSDHKAFRTNNIDAITFCDDDISRIHTPNDTIDNIDIDNIDRCYLVASKQIIKNAFGGNPLLMYYKQIISVCILIILIIFIKNLISKK</sequence>
<name>A0A1M5THT8_9CLOT</name>
<dbReference type="Pfam" id="PF04389">
    <property type="entry name" value="Peptidase_M28"/>
    <property type="match status" value="1"/>
</dbReference>
<evidence type="ECO:0000313" key="3">
    <source>
        <dbReference type="EMBL" id="SHH50259.1"/>
    </source>
</evidence>
<dbReference type="STRING" id="1121316.SAMN02745207_01309"/>
<keyword evidence="1" id="KW-0472">Membrane</keyword>
<dbReference type="GO" id="GO:0008235">
    <property type="term" value="F:metalloexopeptidase activity"/>
    <property type="evidence" value="ECO:0007669"/>
    <property type="project" value="InterPro"/>
</dbReference>
<dbReference type="AlphaFoldDB" id="A0A1M5THT8"/>
<dbReference type="PANTHER" id="PTHR12147">
    <property type="entry name" value="METALLOPEPTIDASE M28 FAMILY MEMBER"/>
    <property type="match status" value="1"/>
</dbReference>
<keyword evidence="1" id="KW-1133">Transmembrane helix</keyword>
<feature type="domain" description="Peptidase M28" evidence="2">
    <location>
        <begin position="214"/>
        <end position="404"/>
    </location>
</feature>
<gene>
    <name evidence="3" type="ORF">SAMN02745207_01309</name>
</gene>
<dbReference type="OrthoDB" id="233977at2"/>